<evidence type="ECO:0000256" key="3">
    <source>
        <dbReference type="ARBA" id="ARBA00022679"/>
    </source>
</evidence>
<dbReference type="InterPro" id="IPR029044">
    <property type="entry name" value="Nucleotide-diphossugar_trans"/>
</dbReference>
<organism evidence="9 10">
    <name type="scientific">Brevundimonas albigilva</name>
    <dbReference type="NCBI Taxonomy" id="1312364"/>
    <lineage>
        <taxon>Bacteria</taxon>
        <taxon>Pseudomonadati</taxon>
        <taxon>Pseudomonadota</taxon>
        <taxon>Alphaproteobacteria</taxon>
        <taxon>Caulobacterales</taxon>
        <taxon>Caulobacteraceae</taxon>
        <taxon>Brevundimonas</taxon>
    </lineage>
</organism>
<evidence type="ECO:0000256" key="7">
    <source>
        <dbReference type="SAM" id="Phobius"/>
    </source>
</evidence>
<feature type="domain" description="Glycosyltransferase 2-like" evidence="8">
    <location>
        <begin position="179"/>
        <end position="374"/>
    </location>
</feature>
<evidence type="ECO:0000256" key="5">
    <source>
        <dbReference type="ARBA" id="ARBA00022989"/>
    </source>
</evidence>
<dbReference type="PANTHER" id="PTHR43867:SF2">
    <property type="entry name" value="CELLULOSE SYNTHASE CATALYTIC SUBUNIT A [UDP-FORMING]"/>
    <property type="match status" value="1"/>
</dbReference>
<evidence type="ECO:0000256" key="1">
    <source>
        <dbReference type="ARBA" id="ARBA00004141"/>
    </source>
</evidence>
<accession>A0ABY4SRL7</accession>
<keyword evidence="2 9" id="KW-0328">Glycosyltransferase</keyword>
<feature type="transmembrane region" description="Helical" evidence="7">
    <location>
        <begin position="387"/>
        <end position="405"/>
    </location>
</feature>
<dbReference type="SUPFAM" id="SSF53448">
    <property type="entry name" value="Nucleotide-diphospho-sugar transferases"/>
    <property type="match status" value="1"/>
</dbReference>
<dbReference type="Gene3D" id="3.90.550.10">
    <property type="entry name" value="Spore Coat Polysaccharide Biosynthesis Protein SpsA, Chain A"/>
    <property type="match status" value="1"/>
</dbReference>
<keyword evidence="3 9" id="KW-0808">Transferase</keyword>
<reference evidence="9" key="1">
    <citation type="submission" date="2022-05" db="EMBL/GenBank/DDBJ databases">
        <title>Brevundimonas albigilva TT17 genome sequence.</title>
        <authorList>
            <person name="Lee K."/>
            <person name="Son H."/>
        </authorList>
    </citation>
    <scope>NUCLEOTIDE SEQUENCE</scope>
    <source>
        <strain evidence="9">TT17</strain>
    </source>
</reference>
<keyword evidence="6 7" id="KW-0472">Membrane</keyword>
<protein>
    <submittedName>
        <fullName evidence="9">Glycosyltransferase</fullName>
        <ecNumber evidence="9">2.4.-.-</ecNumber>
    </submittedName>
</protein>
<feature type="transmembrane region" description="Helical" evidence="7">
    <location>
        <begin position="417"/>
        <end position="436"/>
    </location>
</feature>
<sequence length="468" mass="49999">MGADGGAAVADADRVAHASAARDGATIGQTLLFTGLLAFACCALLSAPTPALACAVAGLQALFVLTSMWRFALAIASLAPIPQAPALERWPRYTVLAALHDEADVAPQLIRNLSRLDYPAHRLEGFLVLEAHDAATLAAIEATPRPAWLHVLIAPPGAPQTKPRALNFALSRASGAVLTIYDAEDAPDPGQLREAASRFMHDPGLGCLQAPLRIRDRSHLPRSGFLDRQFALEYASLFEVTLRGMARLGLPFPLGGTSNHIRMSALRQAGGWDAYNVTEDADLGFRLWRNGWRLGVIARPTLETPPGGFDRWLPQRTRWLKGYMQTWGVHTRAPLGLGARGLAAFVMTVGMAIVSALAHAPALAWLTAAVLIGLASGLSPGVPIPSIGVLLLGAIAAWMGCAVGARRAGLDYRLSDMACAPAYWALLSVAFLHALWRLATQPFVWDKTPHDRDRDRVETVDGAGREAA</sequence>
<dbReference type="Proteomes" id="UP001055429">
    <property type="component" value="Chromosome"/>
</dbReference>
<dbReference type="EMBL" id="CP097649">
    <property type="protein sequence ID" value="URI16830.1"/>
    <property type="molecule type" value="Genomic_DNA"/>
</dbReference>
<evidence type="ECO:0000256" key="4">
    <source>
        <dbReference type="ARBA" id="ARBA00022692"/>
    </source>
</evidence>
<dbReference type="PANTHER" id="PTHR43867">
    <property type="entry name" value="CELLULOSE SYNTHASE CATALYTIC SUBUNIT A [UDP-FORMING]"/>
    <property type="match status" value="1"/>
</dbReference>
<dbReference type="InterPro" id="IPR050321">
    <property type="entry name" value="Glycosyltr_2/OpgH_subfam"/>
</dbReference>
<dbReference type="InterPro" id="IPR001173">
    <property type="entry name" value="Glyco_trans_2-like"/>
</dbReference>
<dbReference type="Pfam" id="PF13632">
    <property type="entry name" value="Glyco_trans_2_3"/>
    <property type="match status" value="1"/>
</dbReference>
<evidence type="ECO:0000256" key="2">
    <source>
        <dbReference type="ARBA" id="ARBA00022676"/>
    </source>
</evidence>
<evidence type="ECO:0000259" key="8">
    <source>
        <dbReference type="Pfam" id="PF13632"/>
    </source>
</evidence>
<evidence type="ECO:0000313" key="9">
    <source>
        <dbReference type="EMBL" id="URI16830.1"/>
    </source>
</evidence>
<keyword evidence="5 7" id="KW-1133">Transmembrane helix</keyword>
<feature type="transmembrane region" description="Helical" evidence="7">
    <location>
        <begin position="342"/>
        <end position="375"/>
    </location>
</feature>
<keyword evidence="10" id="KW-1185">Reference proteome</keyword>
<evidence type="ECO:0000313" key="10">
    <source>
        <dbReference type="Proteomes" id="UP001055429"/>
    </source>
</evidence>
<evidence type="ECO:0000256" key="6">
    <source>
        <dbReference type="ARBA" id="ARBA00023136"/>
    </source>
</evidence>
<comment type="subcellular location">
    <subcellularLocation>
        <location evidence="1">Membrane</location>
        <topology evidence="1">Multi-pass membrane protein</topology>
    </subcellularLocation>
</comment>
<dbReference type="EC" id="2.4.-.-" evidence="9"/>
<dbReference type="GO" id="GO:0016757">
    <property type="term" value="F:glycosyltransferase activity"/>
    <property type="evidence" value="ECO:0007669"/>
    <property type="project" value="UniProtKB-KW"/>
</dbReference>
<keyword evidence="4 7" id="KW-0812">Transmembrane</keyword>
<feature type="transmembrane region" description="Helical" evidence="7">
    <location>
        <begin position="31"/>
        <end position="53"/>
    </location>
</feature>
<proteinExistence type="predicted"/>
<name>A0ABY4SRL7_9CAUL</name>
<gene>
    <name evidence="9" type="ORF">M8231_07675</name>
</gene>
<dbReference type="RefSeq" id="WP_249750469.1">
    <property type="nucleotide sequence ID" value="NZ_CP097298.1"/>
</dbReference>